<dbReference type="Pfam" id="PF09335">
    <property type="entry name" value="VTT_dom"/>
    <property type="match status" value="1"/>
</dbReference>
<name>A0ABR9FYN8_9GAMM</name>
<feature type="domain" description="VTT" evidence="2">
    <location>
        <begin position="70"/>
        <end position="178"/>
    </location>
</feature>
<proteinExistence type="predicted"/>
<dbReference type="EMBL" id="RRZB01000021">
    <property type="protein sequence ID" value="MBE0463746.1"/>
    <property type="molecule type" value="Genomic_DNA"/>
</dbReference>
<keyword evidence="1" id="KW-0812">Transmembrane</keyword>
<protein>
    <submittedName>
        <fullName evidence="3">VTT domain-containing protein</fullName>
    </submittedName>
</protein>
<sequence>MHKALGFYWRLGVAVGCIALVAFLWFSYSPDLMTVKHGMAQWMHHPAVIAGVVLIMAITLATGLPASIGLWLIAPFYPPLIATCLLTLGSVAGAFGGYQLAAHTSAAWQPKGLTLKIMKTLQDRSDLLTQCALRILPGFPHAMINFAAGLSRIPLTVFLLAATLGLSVKWAVYSSAIYGAIEAIEEGDPLQFDVLLPLLALTLLLLVGAWFKRRSRAAPKR</sequence>
<comment type="caution">
    <text evidence="3">The sequence shown here is derived from an EMBL/GenBank/DDBJ whole genome shotgun (WGS) entry which is preliminary data.</text>
</comment>
<organism evidence="3 4">
    <name type="scientific">Halomonas colorata</name>
    <dbReference type="NCBI Taxonomy" id="2742615"/>
    <lineage>
        <taxon>Bacteria</taxon>
        <taxon>Pseudomonadati</taxon>
        <taxon>Pseudomonadota</taxon>
        <taxon>Gammaproteobacteria</taxon>
        <taxon>Oceanospirillales</taxon>
        <taxon>Halomonadaceae</taxon>
        <taxon>Halomonas</taxon>
    </lineage>
</organism>
<accession>A0ABR9FYN8</accession>
<gene>
    <name evidence="3" type="ORF">EI547_09785</name>
</gene>
<feature type="transmembrane region" description="Helical" evidence="1">
    <location>
        <begin position="47"/>
        <end position="74"/>
    </location>
</feature>
<evidence type="ECO:0000259" key="2">
    <source>
        <dbReference type="Pfam" id="PF09335"/>
    </source>
</evidence>
<evidence type="ECO:0000313" key="4">
    <source>
        <dbReference type="Proteomes" id="UP001645038"/>
    </source>
</evidence>
<dbReference type="Proteomes" id="UP001645038">
    <property type="component" value="Unassembled WGS sequence"/>
</dbReference>
<keyword evidence="4" id="KW-1185">Reference proteome</keyword>
<dbReference type="RefSeq" id="WP_192538249.1">
    <property type="nucleotide sequence ID" value="NZ_RRZB01000021.1"/>
</dbReference>
<keyword evidence="1" id="KW-0472">Membrane</keyword>
<dbReference type="InterPro" id="IPR032816">
    <property type="entry name" value="VTT_dom"/>
</dbReference>
<feature type="transmembrane region" description="Helical" evidence="1">
    <location>
        <begin position="153"/>
        <end position="172"/>
    </location>
</feature>
<feature type="transmembrane region" description="Helical" evidence="1">
    <location>
        <begin position="6"/>
        <end position="26"/>
    </location>
</feature>
<evidence type="ECO:0000313" key="3">
    <source>
        <dbReference type="EMBL" id="MBE0463746.1"/>
    </source>
</evidence>
<feature type="transmembrane region" description="Helical" evidence="1">
    <location>
        <begin position="80"/>
        <end position="101"/>
    </location>
</feature>
<reference evidence="3 4" key="1">
    <citation type="submission" date="2020-07" db="EMBL/GenBank/DDBJ databases">
        <title>Halophilic bacteria isolated from french cheeses.</title>
        <authorList>
            <person name="Kothe C.I."/>
            <person name="Farah-Kraiem B."/>
            <person name="Renault P."/>
            <person name="Dridi B."/>
        </authorList>
    </citation>
    <scope>NUCLEOTIDE SEQUENCE [LARGE SCALE GENOMIC DNA]</scope>
    <source>
        <strain evidence="3 4">FME20</strain>
    </source>
</reference>
<keyword evidence="1" id="KW-1133">Transmembrane helix</keyword>
<evidence type="ECO:0000256" key="1">
    <source>
        <dbReference type="SAM" id="Phobius"/>
    </source>
</evidence>
<feature type="transmembrane region" description="Helical" evidence="1">
    <location>
        <begin position="192"/>
        <end position="211"/>
    </location>
</feature>